<gene>
    <name evidence="13" type="ORF">DD559_14910</name>
</gene>
<dbReference type="Proteomes" id="UP000245890">
    <property type="component" value="Unassembled WGS sequence"/>
</dbReference>
<dbReference type="InterPro" id="IPR005702">
    <property type="entry name" value="Wzc-like_C"/>
</dbReference>
<comment type="catalytic activity">
    <reaction evidence="8">
        <text>L-tyrosyl-[protein] + ATP = O-phospho-L-tyrosyl-[protein] + ADP + H(+)</text>
        <dbReference type="Rhea" id="RHEA:10596"/>
        <dbReference type="Rhea" id="RHEA-COMP:10136"/>
        <dbReference type="Rhea" id="RHEA-COMP:20101"/>
        <dbReference type="ChEBI" id="CHEBI:15378"/>
        <dbReference type="ChEBI" id="CHEBI:30616"/>
        <dbReference type="ChEBI" id="CHEBI:46858"/>
        <dbReference type="ChEBI" id="CHEBI:61978"/>
        <dbReference type="ChEBI" id="CHEBI:456216"/>
        <dbReference type="EC" id="2.7.10.2"/>
    </reaction>
</comment>
<dbReference type="NCBIfam" id="TIGR01007">
    <property type="entry name" value="eps_fam"/>
    <property type="match status" value="1"/>
</dbReference>
<accession>A0A2U0SGL2</accession>
<dbReference type="EMBL" id="QENQ01000001">
    <property type="protein sequence ID" value="PVX30477.1"/>
    <property type="molecule type" value="Genomic_DNA"/>
</dbReference>
<feature type="domain" description="Tyrosine-protein kinase G-rich" evidence="12">
    <location>
        <begin position="384"/>
        <end position="457"/>
    </location>
</feature>
<evidence type="ECO:0000256" key="3">
    <source>
        <dbReference type="ARBA" id="ARBA00022679"/>
    </source>
</evidence>
<evidence type="ECO:0000256" key="1">
    <source>
        <dbReference type="ARBA" id="ARBA00007316"/>
    </source>
</evidence>
<keyword evidence="6" id="KW-0067">ATP-binding</keyword>
<evidence type="ECO:0000256" key="5">
    <source>
        <dbReference type="ARBA" id="ARBA00022777"/>
    </source>
</evidence>
<organism evidence="13 14">
    <name type="scientific">Sphingomonas pokkalii</name>
    <dbReference type="NCBI Taxonomy" id="2175090"/>
    <lineage>
        <taxon>Bacteria</taxon>
        <taxon>Pseudomonadati</taxon>
        <taxon>Pseudomonadota</taxon>
        <taxon>Alphaproteobacteria</taxon>
        <taxon>Sphingomonadales</taxon>
        <taxon>Sphingomonadaceae</taxon>
        <taxon>Sphingomonas</taxon>
    </lineage>
</organism>
<evidence type="ECO:0000256" key="4">
    <source>
        <dbReference type="ARBA" id="ARBA00022741"/>
    </source>
</evidence>
<evidence type="ECO:0000259" key="12">
    <source>
        <dbReference type="Pfam" id="PF13807"/>
    </source>
</evidence>
<dbReference type="Pfam" id="PF13614">
    <property type="entry name" value="AAA_31"/>
    <property type="match status" value="1"/>
</dbReference>
<dbReference type="GO" id="GO:0004715">
    <property type="term" value="F:non-membrane spanning protein tyrosine kinase activity"/>
    <property type="evidence" value="ECO:0007669"/>
    <property type="project" value="UniProtKB-EC"/>
</dbReference>
<feature type="coiled-coil region" evidence="9">
    <location>
        <begin position="206"/>
        <end position="276"/>
    </location>
</feature>
<keyword evidence="10" id="KW-1133">Transmembrane helix</keyword>
<dbReference type="InterPro" id="IPR027417">
    <property type="entry name" value="P-loop_NTPase"/>
</dbReference>
<evidence type="ECO:0000256" key="7">
    <source>
        <dbReference type="ARBA" id="ARBA00023137"/>
    </source>
</evidence>
<protein>
    <recommendedName>
        <fullName evidence="2">non-specific protein-tyrosine kinase</fullName>
        <ecNumber evidence="2">2.7.10.2</ecNumber>
    </recommendedName>
</protein>
<keyword evidence="14" id="KW-1185">Reference proteome</keyword>
<dbReference type="CDD" id="cd05387">
    <property type="entry name" value="BY-kinase"/>
    <property type="match status" value="1"/>
</dbReference>
<sequence length="725" mass="77635">MNSVTPLPPVRIESRFDQTRHIGRKPITLSGIGDALRRRLPILVGAVLLALVGAAVVSSLVTPLYSSSTRLRIVPRSMSPLDFDTRGDTPLDQSIIETEVAAIGSRDIARVVVRELGLQHDPEFLSAAWQKRGRDNGPAQEAARVEHATSALLDRVQVSRQGKSYVVELSVASQNPVKAAKIANALANAYINRSVETIVETASQQSASLGKRLAELGNEVRDAEAKVAQYRAQTGIVEGGSGTVSDQQVAPLAAQLATAEADAARKRSDLAVAERQSSGGGSDAVGAVLGSQVITDLRRQRSEAQKDWAVANSRYGAKHPLVIGANDRILALDQQVRQEQARIIENLRGEARAADAGVASLRAQLAELRGEISQNNRASVQAASLERDATAKRAAYERLSQANQQNNQAKRSDDSQAQARIIERATVSGSPSFPNKKAMLAAGLLVGLLVGFGGVLVAEGTQSRVRTPEDVELLLGLPFLASVPDLGRRRWGFAGRRVSPTVSLIEKPASAYAESFRTIRRALQAKEGVRPRVIAITSTLPAEGKTTSALSLARVMAMSGDRVLLIDCDVRRASLQSLIERPVVNGLVELLQGNCTLEEALLPDTVERLNLLPVAHASFTPVDLFHGPEMDALLAAVRRDYDYVLLDTPPLLGVADARALVSLADTALLLVKWNATSVAAIDACLAAVEQDGTNVGGVVLSMVDHRAEAMGALYYSHRYGHYYQS</sequence>
<dbReference type="EC" id="2.7.10.2" evidence="2"/>
<feature type="coiled-coil region" evidence="9">
    <location>
        <begin position="344"/>
        <end position="412"/>
    </location>
</feature>
<dbReference type="SUPFAM" id="SSF52540">
    <property type="entry name" value="P-loop containing nucleoside triphosphate hydrolases"/>
    <property type="match status" value="1"/>
</dbReference>
<feature type="transmembrane region" description="Helical" evidence="10">
    <location>
        <begin position="42"/>
        <end position="65"/>
    </location>
</feature>
<evidence type="ECO:0000256" key="2">
    <source>
        <dbReference type="ARBA" id="ARBA00011903"/>
    </source>
</evidence>
<dbReference type="InterPro" id="IPR032807">
    <property type="entry name" value="GNVR"/>
</dbReference>
<dbReference type="InterPro" id="IPR025669">
    <property type="entry name" value="AAA_dom"/>
</dbReference>
<dbReference type="PANTHER" id="PTHR32309:SF13">
    <property type="entry name" value="FERRIC ENTEROBACTIN TRANSPORT PROTEIN FEPE"/>
    <property type="match status" value="1"/>
</dbReference>
<dbReference type="OrthoDB" id="230260at2"/>
<proteinExistence type="inferred from homology"/>
<keyword evidence="3" id="KW-0808">Transferase</keyword>
<dbReference type="Gene3D" id="3.40.50.300">
    <property type="entry name" value="P-loop containing nucleotide triphosphate hydrolases"/>
    <property type="match status" value="1"/>
</dbReference>
<keyword evidence="10" id="KW-0472">Membrane</keyword>
<reference evidence="13 14" key="1">
    <citation type="submission" date="2018-05" db="EMBL/GenBank/DDBJ databases">
        <title>Description of Sphingomonas pokkalii sp nov, isolated from the rhizosphere of saline tolerant pokkali rice and its draft genome analysis.</title>
        <authorList>
            <person name="Menon R."/>
            <person name="Kumari S."/>
            <person name="Rameshkumar N."/>
        </authorList>
    </citation>
    <scope>NUCLEOTIDE SEQUENCE [LARGE SCALE GENOMIC DNA]</scope>
    <source>
        <strain evidence="13 14">L3B27</strain>
    </source>
</reference>
<dbReference type="GO" id="GO:0005886">
    <property type="term" value="C:plasma membrane"/>
    <property type="evidence" value="ECO:0007669"/>
    <property type="project" value="TreeGrafter"/>
</dbReference>
<keyword evidence="5" id="KW-0418">Kinase</keyword>
<comment type="caution">
    <text evidence="13">The sequence shown here is derived from an EMBL/GenBank/DDBJ whole genome shotgun (WGS) entry which is preliminary data.</text>
</comment>
<keyword evidence="7" id="KW-0829">Tyrosine-protein kinase</keyword>
<keyword evidence="4" id="KW-0547">Nucleotide-binding</keyword>
<evidence type="ECO:0000256" key="10">
    <source>
        <dbReference type="SAM" id="Phobius"/>
    </source>
</evidence>
<evidence type="ECO:0000313" key="14">
    <source>
        <dbReference type="Proteomes" id="UP000245890"/>
    </source>
</evidence>
<evidence type="ECO:0000256" key="8">
    <source>
        <dbReference type="ARBA" id="ARBA00051245"/>
    </source>
</evidence>
<name>A0A2U0SGL2_9SPHN</name>
<dbReference type="PANTHER" id="PTHR32309">
    <property type="entry name" value="TYROSINE-PROTEIN KINASE"/>
    <property type="match status" value="1"/>
</dbReference>
<dbReference type="InterPro" id="IPR050445">
    <property type="entry name" value="Bact_polysacc_biosynth/exp"/>
</dbReference>
<keyword evidence="9" id="KW-0175">Coiled coil</keyword>
<feature type="domain" description="AAA" evidence="11">
    <location>
        <begin position="532"/>
        <end position="689"/>
    </location>
</feature>
<evidence type="ECO:0000256" key="6">
    <source>
        <dbReference type="ARBA" id="ARBA00022840"/>
    </source>
</evidence>
<comment type="similarity">
    <text evidence="1">Belongs to the CpsD/CapB family.</text>
</comment>
<evidence type="ECO:0000313" key="13">
    <source>
        <dbReference type="EMBL" id="PVX30477.1"/>
    </source>
</evidence>
<keyword evidence="10" id="KW-0812">Transmembrane</keyword>
<dbReference type="GO" id="GO:0005524">
    <property type="term" value="F:ATP binding"/>
    <property type="evidence" value="ECO:0007669"/>
    <property type="project" value="UniProtKB-KW"/>
</dbReference>
<dbReference type="Pfam" id="PF13807">
    <property type="entry name" value="GNVR"/>
    <property type="match status" value="1"/>
</dbReference>
<evidence type="ECO:0000259" key="11">
    <source>
        <dbReference type="Pfam" id="PF13614"/>
    </source>
</evidence>
<dbReference type="AlphaFoldDB" id="A0A2U0SGL2"/>
<evidence type="ECO:0000256" key="9">
    <source>
        <dbReference type="SAM" id="Coils"/>
    </source>
</evidence>